<dbReference type="AlphaFoldDB" id="A0A4Y2STE0"/>
<sequence length="243" mass="27759">MIRTSMNDEFGDFWQQRAENPSLDKSSQKTRRYRNDLSSIRRYRTAFTREQLARLEKEFCRENYVSRPRRCELASALNLPESTIKVWFQNRRMKDKRQRLALSWPYTDPHFAAYLINAAYAGYPLPPPFAASYYAAARYPAPPSTPAYLARPQLTQPPPPPPTQPPLLATGTYIRADGSPPFFGPCVDPCRCHLVGFTQPRPPVAPTQGTPTPPLGDTPPRTTVTTQQRTQLFQPYKTDLDRP</sequence>
<dbReference type="GO" id="GO:0000978">
    <property type="term" value="F:RNA polymerase II cis-regulatory region sequence-specific DNA binding"/>
    <property type="evidence" value="ECO:0007669"/>
    <property type="project" value="TreeGrafter"/>
</dbReference>
<evidence type="ECO:0000259" key="10">
    <source>
        <dbReference type="PROSITE" id="PS50071"/>
    </source>
</evidence>
<feature type="region of interest" description="Disordered" evidence="9">
    <location>
        <begin position="199"/>
        <end position="243"/>
    </location>
</feature>
<evidence type="ECO:0000256" key="1">
    <source>
        <dbReference type="ARBA" id="ARBA00004123"/>
    </source>
</evidence>
<evidence type="ECO:0000256" key="3">
    <source>
        <dbReference type="ARBA" id="ARBA00023125"/>
    </source>
</evidence>
<dbReference type="PROSITE" id="PS50071">
    <property type="entry name" value="HOMEOBOX_2"/>
    <property type="match status" value="1"/>
</dbReference>
<evidence type="ECO:0000256" key="7">
    <source>
        <dbReference type="PROSITE-ProRule" id="PRU00108"/>
    </source>
</evidence>
<dbReference type="OrthoDB" id="6159439at2759"/>
<dbReference type="PROSITE" id="PS00027">
    <property type="entry name" value="HOMEOBOX_1"/>
    <property type="match status" value="1"/>
</dbReference>
<keyword evidence="5 7" id="KW-0539">Nucleus</keyword>
<feature type="DNA-binding region" description="Homeobox" evidence="7">
    <location>
        <begin position="40"/>
        <end position="99"/>
    </location>
</feature>
<evidence type="ECO:0000313" key="11">
    <source>
        <dbReference type="EMBL" id="GBN90479.1"/>
    </source>
</evidence>
<dbReference type="CDD" id="cd00086">
    <property type="entry name" value="homeodomain"/>
    <property type="match status" value="1"/>
</dbReference>
<dbReference type="InterPro" id="IPR001356">
    <property type="entry name" value="HD"/>
</dbReference>
<dbReference type="InterPro" id="IPR017970">
    <property type="entry name" value="Homeobox_CS"/>
</dbReference>
<comment type="subcellular location">
    <subcellularLocation>
        <location evidence="1 7 8">Nucleus</location>
    </subcellularLocation>
</comment>
<feature type="domain" description="Homeobox" evidence="10">
    <location>
        <begin position="38"/>
        <end position="98"/>
    </location>
</feature>
<evidence type="ECO:0000256" key="5">
    <source>
        <dbReference type="ARBA" id="ARBA00023242"/>
    </source>
</evidence>
<dbReference type="SUPFAM" id="SSF46689">
    <property type="entry name" value="Homeodomain-like"/>
    <property type="match status" value="1"/>
</dbReference>
<dbReference type="Gene3D" id="1.10.10.60">
    <property type="entry name" value="Homeodomain-like"/>
    <property type="match status" value="1"/>
</dbReference>
<evidence type="ECO:0000256" key="2">
    <source>
        <dbReference type="ARBA" id="ARBA00022473"/>
    </source>
</evidence>
<dbReference type="SMART" id="SM00389">
    <property type="entry name" value="HOX"/>
    <property type="match status" value="1"/>
</dbReference>
<keyword evidence="3 7" id="KW-0238">DNA-binding</keyword>
<dbReference type="GO" id="GO:0000981">
    <property type="term" value="F:DNA-binding transcription factor activity, RNA polymerase II-specific"/>
    <property type="evidence" value="ECO:0007669"/>
    <property type="project" value="InterPro"/>
</dbReference>
<evidence type="ECO:0000313" key="12">
    <source>
        <dbReference type="Proteomes" id="UP000499080"/>
    </source>
</evidence>
<organism evidence="11 12">
    <name type="scientific">Araneus ventricosus</name>
    <name type="common">Orbweaver spider</name>
    <name type="synonym">Epeira ventricosa</name>
    <dbReference type="NCBI Taxonomy" id="182803"/>
    <lineage>
        <taxon>Eukaryota</taxon>
        <taxon>Metazoa</taxon>
        <taxon>Ecdysozoa</taxon>
        <taxon>Arthropoda</taxon>
        <taxon>Chelicerata</taxon>
        <taxon>Arachnida</taxon>
        <taxon>Araneae</taxon>
        <taxon>Araneomorphae</taxon>
        <taxon>Entelegynae</taxon>
        <taxon>Araneoidea</taxon>
        <taxon>Araneidae</taxon>
        <taxon>Araneus</taxon>
    </lineage>
</organism>
<dbReference type="PRINTS" id="PR00024">
    <property type="entry name" value="HOMEOBOX"/>
</dbReference>
<dbReference type="GO" id="GO:0005634">
    <property type="term" value="C:nucleus"/>
    <property type="evidence" value="ECO:0007669"/>
    <property type="project" value="UniProtKB-SubCell"/>
</dbReference>
<proteinExistence type="inferred from homology"/>
<dbReference type="EMBL" id="BGPR01023357">
    <property type="protein sequence ID" value="GBN90479.1"/>
    <property type="molecule type" value="Genomic_DNA"/>
</dbReference>
<dbReference type="PANTHER" id="PTHR46294:SF4">
    <property type="entry name" value="SEGMENTATION PROTEIN EVEN-SKIPPED"/>
    <property type="match status" value="1"/>
</dbReference>
<feature type="compositionally biased region" description="Pro residues" evidence="9">
    <location>
        <begin position="200"/>
        <end position="217"/>
    </location>
</feature>
<gene>
    <name evidence="11" type="primary">eve</name>
    <name evidence="11" type="ORF">AVEN_46360_1</name>
</gene>
<name>A0A4Y2STE0_ARAVE</name>
<evidence type="ECO:0000256" key="4">
    <source>
        <dbReference type="ARBA" id="ARBA00023155"/>
    </source>
</evidence>
<evidence type="ECO:0000256" key="9">
    <source>
        <dbReference type="SAM" id="MobiDB-lite"/>
    </source>
</evidence>
<dbReference type="InterPro" id="IPR009057">
    <property type="entry name" value="Homeodomain-like_sf"/>
</dbReference>
<feature type="compositionally biased region" description="Low complexity" evidence="9">
    <location>
        <begin position="218"/>
        <end position="231"/>
    </location>
</feature>
<comment type="similarity">
    <text evidence="6">Belongs to the even-skipped homeobox family.</text>
</comment>
<comment type="caution">
    <text evidence="11">The sequence shown here is derived from an EMBL/GenBank/DDBJ whole genome shotgun (WGS) entry which is preliminary data.</text>
</comment>
<reference evidence="11 12" key="1">
    <citation type="journal article" date="2019" name="Sci. Rep.">
        <title>Orb-weaving spider Araneus ventricosus genome elucidates the spidroin gene catalogue.</title>
        <authorList>
            <person name="Kono N."/>
            <person name="Nakamura H."/>
            <person name="Ohtoshi R."/>
            <person name="Moran D.A.P."/>
            <person name="Shinohara A."/>
            <person name="Yoshida Y."/>
            <person name="Fujiwara M."/>
            <person name="Mori M."/>
            <person name="Tomita M."/>
            <person name="Arakawa K."/>
        </authorList>
    </citation>
    <scope>NUCLEOTIDE SEQUENCE [LARGE SCALE GENOMIC DNA]</scope>
</reference>
<dbReference type="InterPro" id="IPR052002">
    <property type="entry name" value="Even-skipped_HD"/>
</dbReference>
<dbReference type="Proteomes" id="UP000499080">
    <property type="component" value="Unassembled WGS sequence"/>
</dbReference>
<dbReference type="InterPro" id="IPR020479">
    <property type="entry name" value="HD_metazoa"/>
</dbReference>
<accession>A0A4Y2STE0</accession>
<protein>
    <submittedName>
        <fullName evidence="11">Segmentation protein even-skipped</fullName>
    </submittedName>
</protein>
<keyword evidence="12" id="KW-1185">Reference proteome</keyword>
<keyword evidence="2" id="KW-0217">Developmental protein</keyword>
<dbReference type="PANTHER" id="PTHR46294">
    <property type="entry name" value="SEGMENTATION PROTEIN EVEN-SKIPPED"/>
    <property type="match status" value="1"/>
</dbReference>
<evidence type="ECO:0000256" key="8">
    <source>
        <dbReference type="RuleBase" id="RU000682"/>
    </source>
</evidence>
<keyword evidence="4 7" id="KW-0371">Homeobox</keyword>
<evidence type="ECO:0000256" key="6">
    <source>
        <dbReference type="ARBA" id="ARBA00038449"/>
    </source>
</evidence>
<dbReference type="Pfam" id="PF00046">
    <property type="entry name" value="Homeodomain"/>
    <property type="match status" value="1"/>
</dbReference>